<dbReference type="SUPFAM" id="SSF48371">
    <property type="entry name" value="ARM repeat"/>
    <property type="match status" value="1"/>
</dbReference>
<dbReference type="InterPro" id="IPR010473">
    <property type="entry name" value="GTPase-bd"/>
</dbReference>
<evidence type="ECO:0000313" key="4">
    <source>
        <dbReference type="Proteomes" id="UP000235786"/>
    </source>
</evidence>
<name>A0A2J6S640_HYAVF</name>
<proteinExistence type="predicted"/>
<evidence type="ECO:0000313" key="3">
    <source>
        <dbReference type="EMBL" id="PMD46235.1"/>
    </source>
</evidence>
<feature type="compositionally biased region" description="Polar residues" evidence="1">
    <location>
        <begin position="377"/>
        <end position="390"/>
    </location>
</feature>
<dbReference type="InterPro" id="IPR011989">
    <property type="entry name" value="ARM-like"/>
</dbReference>
<dbReference type="OrthoDB" id="2155261at2759"/>
<accession>A0A2J6S640</accession>
<dbReference type="GO" id="GO:0003779">
    <property type="term" value="F:actin binding"/>
    <property type="evidence" value="ECO:0007669"/>
    <property type="project" value="InterPro"/>
</dbReference>
<feature type="compositionally biased region" description="Basic and acidic residues" evidence="1">
    <location>
        <begin position="151"/>
        <end position="166"/>
    </location>
</feature>
<evidence type="ECO:0000256" key="1">
    <source>
        <dbReference type="SAM" id="MobiDB-lite"/>
    </source>
</evidence>
<dbReference type="EMBL" id="KZ613939">
    <property type="protein sequence ID" value="PMD46235.1"/>
    <property type="molecule type" value="Genomic_DNA"/>
</dbReference>
<feature type="compositionally biased region" description="Basic and acidic residues" evidence="1">
    <location>
        <begin position="115"/>
        <end position="131"/>
    </location>
</feature>
<dbReference type="InterPro" id="IPR016024">
    <property type="entry name" value="ARM-type_fold"/>
</dbReference>
<sequence length="851" mass="94588">MASQHPVSDSYNHKRTKSSVLSFMHKRTPSAGAGLSSNLPQSFVASPAYVPVPNFPLDHPHTRALGELQQNQQTQPPLPPKKSREADRPNTGEDGTKSLHKKTLSTISLKSLGKGADKDSKSKDSKPDKKKSAANLSNLLSRPKSTKNLRKQAEEEARIQKDKENRTPTSESSVESRPPPIYAQFSSEHFAKQPLGGKFLEGQIDLYTPRDNGMQRDFQAGLGGPPTLTKDNGSQRPKSTYLPSSFSLQDITRRVSSGSRHSADIVRRVSGAKRPSFERKTTASSAKSDKSDKPALQRGHQVKPSTASPGKKFSSIESGPVIPDKDVEKEFEAMLDRRNIPEHQRGKMRSLAMSMKKDFIRQDWAEIAAGKDGRPGTNRSDSSAEATSGTHDVPEVKTKRPRSRTFTLSRASSKEPSSPNKKSKEDKNLMKSQKSSESLKEGNKSLTASGAAVAQTLIAKAKGQLTDDFVSYMRKVRKPELVEVGKLHKLRLLLRNETVAWTDGFIRQGGMEEIVGLLHRTMEVEWREEHEDALLHEVLLCLKALATTALALQHLDRIQVTLFPALLHMLFDEEKKGPSEFTTRNIITSLLFTYLKSAPMSERTHRAKVLLSYLRDPEPSESQRPVGFVLEMRRPRPYRVWCKEVVNVTKEVFWIFLHNLNVIALPKPTSDHDDLSHHGGAPAISDATFNSANPHHLYMAKHFPKERPPVPAAPYVGGVEWDATNYLASHLDIVNGIIASLPTQAERNTLREQMMVSGWEKCFGGTLRLCKEKFYGGVHDGLRSWVAAAVDDGWDTRDVRCGPCVETSKSSPKKSPTKKAPVEAAPKIEMKLDFLSGAQKIQSPMNDDVWL</sequence>
<dbReference type="Proteomes" id="UP000235786">
    <property type="component" value="Unassembled WGS sequence"/>
</dbReference>
<feature type="compositionally biased region" description="Polar residues" evidence="1">
    <location>
        <begin position="229"/>
        <end position="260"/>
    </location>
</feature>
<feature type="compositionally biased region" description="Basic and acidic residues" evidence="1">
    <location>
        <begin position="323"/>
        <end position="345"/>
    </location>
</feature>
<feature type="compositionally biased region" description="Basic and acidic residues" evidence="1">
    <location>
        <begin position="275"/>
        <end position="295"/>
    </location>
</feature>
<protein>
    <recommendedName>
        <fullName evidence="2">Formin GTPase-binding domain-containing protein</fullName>
    </recommendedName>
</protein>
<dbReference type="AlphaFoldDB" id="A0A2J6S640"/>
<feature type="compositionally biased region" description="Basic and acidic residues" evidence="1">
    <location>
        <begin position="82"/>
        <end position="97"/>
    </location>
</feature>
<dbReference type="GO" id="GO:0031267">
    <property type="term" value="F:small GTPase binding"/>
    <property type="evidence" value="ECO:0007669"/>
    <property type="project" value="InterPro"/>
</dbReference>
<reference evidence="3 4" key="1">
    <citation type="submission" date="2016-04" db="EMBL/GenBank/DDBJ databases">
        <title>A degradative enzymes factory behind the ericoid mycorrhizal symbiosis.</title>
        <authorList>
            <consortium name="DOE Joint Genome Institute"/>
            <person name="Martino E."/>
            <person name="Morin E."/>
            <person name="Grelet G."/>
            <person name="Kuo A."/>
            <person name="Kohler A."/>
            <person name="Daghino S."/>
            <person name="Barry K."/>
            <person name="Choi C."/>
            <person name="Cichocki N."/>
            <person name="Clum A."/>
            <person name="Copeland A."/>
            <person name="Hainaut M."/>
            <person name="Haridas S."/>
            <person name="Labutti K."/>
            <person name="Lindquist E."/>
            <person name="Lipzen A."/>
            <person name="Khouja H.-R."/>
            <person name="Murat C."/>
            <person name="Ohm R."/>
            <person name="Olson A."/>
            <person name="Spatafora J."/>
            <person name="Veneault-Fourrey C."/>
            <person name="Henrissat B."/>
            <person name="Grigoriev I."/>
            <person name="Martin F."/>
            <person name="Perotto S."/>
        </authorList>
    </citation>
    <scope>NUCLEOTIDE SEQUENCE [LARGE SCALE GENOMIC DNA]</scope>
    <source>
        <strain evidence="3 4">F</strain>
    </source>
</reference>
<keyword evidence="4" id="KW-1185">Reference proteome</keyword>
<dbReference type="Pfam" id="PF06371">
    <property type="entry name" value="Drf_GBD"/>
    <property type="match status" value="1"/>
</dbReference>
<evidence type="ECO:0000259" key="2">
    <source>
        <dbReference type="SMART" id="SM01140"/>
    </source>
</evidence>
<feature type="domain" description="Formin GTPase-binding" evidence="2">
    <location>
        <begin position="319"/>
        <end position="594"/>
    </location>
</feature>
<dbReference type="STRING" id="1149755.A0A2J6S640"/>
<dbReference type="SMART" id="SM01140">
    <property type="entry name" value="Drf_GBD"/>
    <property type="match status" value="1"/>
</dbReference>
<feature type="region of interest" description="Disordered" evidence="1">
    <location>
        <begin position="367"/>
        <end position="443"/>
    </location>
</feature>
<dbReference type="GO" id="GO:0030036">
    <property type="term" value="P:actin cytoskeleton organization"/>
    <property type="evidence" value="ECO:0007669"/>
    <property type="project" value="InterPro"/>
</dbReference>
<feature type="region of interest" description="Disordered" evidence="1">
    <location>
        <begin position="1"/>
        <end position="183"/>
    </location>
</feature>
<gene>
    <name evidence="3" type="ORF">L207DRAFT_561615</name>
</gene>
<feature type="compositionally biased region" description="Polar residues" evidence="1">
    <location>
        <begin position="35"/>
        <end position="44"/>
    </location>
</feature>
<dbReference type="Gene3D" id="1.25.10.10">
    <property type="entry name" value="Leucine-rich Repeat Variant"/>
    <property type="match status" value="1"/>
</dbReference>
<feature type="region of interest" description="Disordered" evidence="1">
    <location>
        <begin position="206"/>
        <end position="349"/>
    </location>
</feature>
<feature type="compositionally biased region" description="Polar residues" evidence="1">
    <location>
        <begin position="1"/>
        <end position="10"/>
    </location>
</feature>
<organism evidence="3 4">
    <name type="scientific">Hyaloscypha variabilis (strain UAMH 11265 / GT02V1 / F)</name>
    <name type="common">Meliniomyces variabilis</name>
    <dbReference type="NCBI Taxonomy" id="1149755"/>
    <lineage>
        <taxon>Eukaryota</taxon>
        <taxon>Fungi</taxon>
        <taxon>Dikarya</taxon>
        <taxon>Ascomycota</taxon>
        <taxon>Pezizomycotina</taxon>
        <taxon>Leotiomycetes</taxon>
        <taxon>Helotiales</taxon>
        <taxon>Hyaloscyphaceae</taxon>
        <taxon>Hyaloscypha</taxon>
        <taxon>Hyaloscypha variabilis</taxon>
    </lineage>
</organism>